<gene>
    <name evidence="6" type="ORF">A8709_12030</name>
</gene>
<dbReference type="GO" id="GO:1901678">
    <property type="term" value="P:iron coordination entity transport"/>
    <property type="evidence" value="ECO:0007669"/>
    <property type="project" value="UniProtKB-ARBA"/>
</dbReference>
<evidence type="ECO:0000256" key="3">
    <source>
        <dbReference type="ARBA" id="ARBA00022448"/>
    </source>
</evidence>
<name>A0A1C0ZR40_9BACL</name>
<dbReference type="PROSITE" id="PS50983">
    <property type="entry name" value="FE_B12_PBP"/>
    <property type="match status" value="1"/>
</dbReference>
<evidence type="ECO:0000313" key="6">
    <source>
        <dbReference type="EMBL" id="OCT10522.1"/>
    </source>
</evidence>
<dbReference type="STRING" id="512399.A8709_12030"/>
<dbReference type="Gene3D" id="3.40.50.1980">
    <property type="entry name" value="Nitrogenase molybdenum iron protein domain"/>
    <property type="match status" value="2"/>
</dbReference>
<comment type="similarity">
    <text evidence="2">Belongs to the bacterial solute-binding protein 8 family.</text>
</comment>
<evidence type="ECO:0000259" key="5">
    <source>
        <dbReference type="PROSITE" id="PS50983"/>
    </source>
</evidence>
<dbReference type="GO" id="GO:0030288">
    <property type="term" value="C:outer membrane-bounded periplasmic space"/>
    <property type="evidence" value="ECO:0007669"/>
    <property type="project" value="TreeGrafter"/>
</dbReference>
<evidence type="ECO:0000256" key="1">
    <source>
        <dbReference type="ARBA" id="ARBA00004196"/>
    </source>
</evidence>
<dbReference type="InterPro" id="IPR051313">
    <property type="entry name" value="Bact_iron-sidero_bind"/>
</dbReference>
<comment type="subcellular location">
    <subcellularLocation>
        <location evidence="1">Cell envelope</location>
    </subcellularLocation>
</comment>
<feature type="domain" description="Fe/B12 periplasmic-binding" evidence="5">
    <location>
        <begin position="92"/>
        <end position="349"/>
    </location>
</feature>
<comment type="caution">
    <text evidence="6">The sequence shown here is derived from an EMBL/GenBank/DDBJ whole genome shotgun (WGS) entry which is preliminary data.</text>
</comment>
<proteinExistence type="inferred from homology"/>
<dbReference type="InterPro" id="IPR002491">
    <property type="entry name" value="ABC_transptr_periplasmic_BD"/>
</dbReference>
<reference evidence="7" key="1">
    <citation type="submission" date="2016-05" db="EMBL/GenBank/DDBJ databases">
        <title>Paenibacillus oryzae. sp. nov., isolated from the rice root.</title>
        <authorList>
            <person name="Zhang J."/>
            <person name="Zhang X."/>
        </authorList>
    </citation>
    <scope>NUCLEOTIDE SEQUENCE [LARGE SCALE GENOMIC DNA]</scope>
    <source>
        <strain evidence="7">KCTC13222</strain>
    </source>
</reference>
<dbReference type="PANTHER" id="PTHR30532">
    <property type="entry name" value="IRON III DICITRATE-BINDING PERIPLASMIC PROTEIN"/>
    <property type="match status" value="1"/>
</dbReference>
<evidence type="ECO:0000256" key="4">
    <source>
        <dbReference type="ARBA" id="ARBA00022729"/>
    </source>
</evidence>
<keyword evidence="3" id="KW-0813">Transport</keyword>
<evidence type="ECO:0000256" key="2">
    <source>
        <dbReference type="ARBA" id="ARBA00008814"/>
    </source>
</evidence>
<sequence>MNIIHTRHSGGFTVLRFNKSKTTKVTFTVLSVCMAAVLATACGSNKDAASTATPAASASPAASAAATATPAPAVDKVVKDSMGHDVKVPANPKAVIASYLEDPLLALGVKPIVQWSVKGTTVQDYLQTQLAGIPTIGYELPVESVLKASPDFMIVGSESAVEKGLYDQYSKVVPTFVLGSDVTADFRKTLLKMGELLNKTDAANAALKKYDQQVTDTKAKLASTVGDKKVAILWLTNKAFYVVNGKVASGAVVYGDLGLKMPNILSVLPDAPANWAAISLEKLAQLDADYIFLVNSDKGQAGNLEDPLWKNIPAVKSGKVFEMDTKSSWLYNGVIAGERVMDDIVKVIK</sequence>
<dbReference type="Pfam" id="PF01497">
    <property type="entry name" value="Peripla_BP_2"/>
    <property type="match status" value="1"/>
</dbReference>
<dbReference type="SUPFAM" id="SSF53807">
    <property type="entry name" value="Helical backbone' metal receptor"/>
    <property type="match status" value="1"/>
</dbReference>
<keyword evidence="7" id="KW-1185">Reference proteome</keyword>
<dbReference type="PANTHER" id="PTHR30532:SF29">
    <property type="entry name" value="FE(3+) DICITRATE-BINDING PERIPLASMIC PROTEIN"/>
    <property type="match status" value="1"/>
</dbReference>
<dbReference type="Proteomes" id="UP000093309">
    <property type="component" value="Unassembled WGS sequence"/>
</dbReference>
<keyword evidence="4" id="KW-0732">Signal</keyword>
<evidence type="ECO:0000313" key="7">
    <source>
        <dbReference type="Proteomes" id="UP000093309"/>
    </source>
</evidence>
<accession>A0A1C0ZR40</accession>
<dbReference type="AlphaFoldDB" id="A0A1C0ZR40"/>
<protein>
    <submittedName>
        <fullName evidence="6">ABC transporter substrate-binding protein</fullName>
    </submittedName>
</protein>
<organism evidence="6 7">
    <name type="scientific">Paenibacillus pectinilyticus</name>
    <dbReference type="NCBI Taxonomy" id="512399"/>
    <lineage>
        <taxon>Bacteria</taxon>
        <taxon>Bacillati</taxon>
        <taxon>Bacillota</taxon>
        <taxon>Bacilli</taxon>
        <taxon>Bacillales</taxon>
        <taxon>Paenibacillaceae</taxon>
        <taxon>Paenibacillus</taxon>
    </lineage>
</organism>
<dbReference type="EMBL" id="LYPC01000032">
    <property type="protein sequence ID" value="OCT10522.1"/>
    <property type="molecule type" value="Genomic_DNA"/>
</dbReference>